<organism evidence="1 2">
    <name type="scientific">Jaapia argillacea MUCL 33604</name>
    <dbReference type="NCBI Taxonomy" id="933084"/>
    <lineage>
        <taxon>Eukaryota</taxon>
        <taxon>Fungi</taxon>
        <taxon>Dikarya</taxon>
        <taxon>Basidiomycota</taxon>
        <taxon>Agaricomycotina</taxon>
        <taxon>Agaricomycetes</taxon>
        <taxon>Agaricomycetidae</taxon>
        <taxon>Jaapiales</taxon>
        <taxon>Jaapiaceae</taxon>
        <taxon>Jaapia</taxon>
    </lineage>
</organism>
<reference evidence="2" key="1">
    <citation type="journal article" date="2014" name="Proc. Natl. Acad. Sci. U.S.A.">
        <title>Extensive sampling of basidiomycete genomes demonstrates inadequacy of the white-rot/brown-rot paradigm for wood decay fungi.</title>
        <authorList>
            <person name="Riley R."/>
            <person name="Salamov A.A."/>
            <person name="Brown D.W."/>
            <person name="Nagy L.G."/>
            <person name="Floudas D."/>
            <person name="Held B.W."/>
            <person name="Levasseur A."/>
            <person name="Lombard V."/>
            <person name="Morin E."/>
            <person name="Otillar R."/>
            <person name="Lindquist E.A."/>
            <person name="Sun H."/>
            <person name="LaButti K.M."/>
            <person name="Schmutz J."/>
            <person name="Jabbour D."/>
            <person name="Luo H."/>
            <person name="Baker S.E."/>
            <person name="Pisabarro A.G."/>
            <person name="Walton J.D."/>
            <person name="Blanchette R.A."/>
            <person name="Henrissat B."/>
            <person name="Martin F."/>
            <person name="Cullen D."/>
            <person name="Hibbett D.S."/>
            <person name="Grigoriev I.V."/>
        </authorList>
    </citation>
    <scope>NUCLEOTIDE SEQUENCE [LARGE SCALE GENOMIC DNA]</scope>
    <source>
        <strain evidence="2">MUCL 33604</strain>
    </source>
</reference>
<proteinExistence type="predicted"/>
<accession>A0A067QKJ7</accession>
<dbReference type="Proteomes" id="UP000027265">
    <property type="component" value="Unassembled WGS sequence"/>
</dbReference>
<dbReference type="AlphaFoldDB" id="A0A067QKJ7"/>
<evidence type="ECO:0000313" key="1">
    <source>
        <dbReference type="EMBL" id="KDQ64027.1"/>
    </source>
</evidence>
<gene>
    <name evidence="1" type="ORF">JAAARDRAFT_187410</name>
</gene>
<sequence>MPLHTGRLESCEVTDISLQWVIETRVPEFIRHSDNMPLQYIYPYERPLLGLPAVDYISNYLLLLRHLSWDSLIANVTTLLPHTSTHLWHGGVSITPRQPSHVMRSIKVALEPMAGPRMVQLQVLQAKYTETLRALQKAYNDLMAHQASYEMIIPWAPHS</sequence>
<evidence type="ECO:0000313" key="2">
    <source>
        <dbReference type="Proteomes" id="UP000027265"/>
    </source>
</evidence>
<protein>
    <submittedName>
        <fullName evidence="1">Uncharacterized protein</fullName>
    </submittedName>
</protein>
<dbReference type="HOGENOM" id="CLU_1661017_0_0_1"/>
<dbReference type="EMBL" id="KL197709">
    <property type="protein sequence ID" value="KDQ64027.1"/>
    <property type="molecule type" value="Genomic_DNA"/>
</dbReference>
<name>A0A067QKJ7_9AGAM</name>
<keyword evidence="2" id="KW-1185">Reference proteome</keyword>
<dbReference type="InParanoid" id="A0A067QKJ7"/>